<feature type="transmembrane region" description="Helical" evidence="1">
    <location>
        <begin position="67"/>
        <end position="87"/>
    </location>
</feature>
<feature type="transmembrane region" description="Helical" evidence="1">
    <location>
        <begin position="7"/>
        <end position="27"/>
    </location>
</feature>
<feature type="transmembrane region" description="Helical" evidence="1">
    <location>
        <begin position="466"/>
        <end position="484"/>
    </location>
</feature>
<gene>
    <name evidence="2" type="ORF">HMPREF1062_01389</name>
</gene>
<feature type="transmembrane region" description="Helical" evidence="1">
    <location>
        <begin position="268"/>
        <end position="288"/>
    </location>
</feature>
<accession>I9QYL7</accession>
<evidence type="ECO:0000313" key="3">
    <source>
        <dbReference type="Proteomes" id="UP000003741"/>
    </source>
</evidence>
<feature type="transmembrane region" description="Helical" evidence="1">
    <location>
        <begin position="397"/>
        <end position="418"/>
    </location>
</feature>
<protein>
    <recommendedName>
        <fullName evidence="4">Oligosaccharide repeat unit polymerase</fullName>
    </recommendedName>
</protein>
<feature type="transmembrane region" description="Helical" evidence="1">
    <location>
        <begin position="149"/>
        <end position="166"/>
    </location>
</feature>
<dbReference type="NCBIfam" id="TIGR04370">
    <property type="entry name" value="glyco_rpt_poly"/>
    <property type="match status" value="1"/>
</dbReference>
<feature type="transmembrane region" description="Helical" evidence="1">
    <location>
        <begin position="186"/>
        <end position="205"/>
    </location>
</feature>
<dbReference type="PATRIC" id="fig|997874.3.peg.1421"/>
<keyword evidence="3" id="KW-1185">Reference proteome</keyword>
<keyword evidence="1" id="KW-0472">Membrane</keyword>
<proteinExistence type="predicted"/>
<keyword evidence="1" id="KW-0812">Transmembrane</keyword>
<name>I9QYL7_9BACE</name>
<dbReference type="OrthoDB" id="1041956at2"/>
<sequence length="490" mass="56312">MKLLNNSIIVFFLIVLLLIVVVLYYIIELDNNYYSSFLLLVTVSVAFFSVFLFCISKQFYIKLQNEYFRICSFFLLGYLIVSFQRYIDILVGYEDIYNAFLFVSPFLINRAALLSLSGLLSFILGYLICNPQSGRKKNALIRKQYSINYLNCILFLAVCLFVYYNGVDYLLGSYSQEYLESKQGTISAYSEVIVRSLIFAILIIYTKQGEKKDSSFFSYICSLGIFFHVSLFIYLGLVLMSGDRGPIITIISVYLFSYIIKIRPKFKLTTIFFLLVVASIGMTLLGVIRSMDNSLSFGERVVYAFENEKFIDDRSIINSTSELAGSVRCLHYAVDYVPNKHSFLYGSFQLRDVLSIIPASNAFTNMFMDNSMQYISSAYFITYIHQGKYYKYGDGSMAVADLYLSFGILGVISGFFLFGMFVKKIEVVLFSYNPSEISFFYYSLAYAFMGLAIYISRATILMPLKYASFTYILLLIYQMCSSLSKLKKRR</sequence>
<feature type="transmembrane region" description="Helical" evidence="1">
    <location>
        <begin position="245"/>
        <end position="261"/>
    </location>
</feature>
<feature type="transmembrane region" description="Helical" evidence="1">
    <location>
        <begin position="217"/>
        <end position="239"/>
    </location>
</feature>
<dbReference type="Proteomes" id="UP000003741">
    <property type="component" value="Unassembled WGS sequence"/>
</dbReference>
<feature type="transmembrane region" description="Helical" evidence="1">
    <location>
        <begin position="33"/>
        <end position="55"/>
    </location>
</feature>
<evidence type="ECO:0000313" key="2">
    <source>
        <dbReference type="EMBL" id="EIY35021.1"/>
    </source>
</evidence>
<reference evidence="2 3" key="1">
    <citation type="submission" date="2012-02" db="EMBL/GenBank/DDBJ databases">
        <title>The Genome Sequence of Bacteroides cellulosilyticus CL02T12C19.</title>
        <authorList>
            <consortium name="The Broad Institute Genome Sequencing Platform"/>
            <person name="Earl A."/>
            <person name="Ward D."/>
            <person name="Feldgarden M."/>
            <person name="Gevers D."/>
            <person name="Zitomersky N.L."/>
            <person name="Coyne M.J."/>
            <person name="Comstock L.E."/>
            <person name="Young S.K."/>
            <person name="Zeng Q."/>
            <person name="Gargeya S."/>
            <person name="Fitzgerald M."/>
            <person name="Haas B."/>
            <person name="Abouelleil A."/>
            <person name="Alvarado L."/>
            <person name="Arachchi H.M."/>
            <person name="Berlin A."/>
            <person name="Chapman S.B."/>
            <person name="Gearin G."/>
            <person name="Goldberg J."/>
            <person name="Griggs A."/>
            <person name="Gujja S."/>
            <person name="Hansen M."/>
            <person name="Heiman D."/>
            <person name="Howarth C."/>
            <person name="Larimer J."/>
            <person name="Lui A."/>
            <person name="MacDonald P.J.P."/>
            <person name="McCowen C."/>
            <person name="Montmayeur A."/>
            <person name="Murphy C."/>
            <person name="Neiman D."/>
            <person name="Pearson M."/>
            <person name="Priest M."/>
            <person name="Roberts A."/>
            <person name="Saif S."/>
            <person name="Shea T."/>
            <person name="Sisk P."/>
            <person name="Stolte C."/>
            <person name="Sykes S."/>
            <person name="Wortman J."/>
            <person name="Nusbaum C."/>
            <person name="Birren B."/>
        </authorList>
    </citation>
    <scope>NUCLEOTIDE SEQUENCE [LARGE SCALE GENOMIC DNA]</scope>
    <source>
        <strain evidence="2 3">CL02T12C19</strain>
    </source>
</reference>
<keyword evidence="1" id="KW-1133">Transmembrane helix</keyword>
<organism evidence="2 3">
    <name type="scientific">Bacteroides cellulosilyticus CL02T12C19</name>
    <dbReference type="NCBI Taxonomy" id="997874"/>
    <lineage>
        <taxon>Bacteria</taxon>
        <taxon>Pseudomonadati</taxon>
        <taxon>Bacteroidota</taxon>
        <taxon>Bacteroidia</taxon>
        <taxon>Bacteroidales</taxon>
        <taxon>Bacteroidaceae</taxon>
        <taxon>Bacteroides</taxon>
    </lineage>
</organism>
<dbReference type="HOGENOM" id="CLU_569417_0_0_10"/>
<evidence type="ECO:0000256" key="1">
    <source>
        <dbReference type="SAM" id="Phobius"/>
    </source>
</evidence>
<comment type="caution">
    <text evidence="2">The sequence shown here is derived from an EMBL/GenBank/DDBJ whole genome shotgun (WGS) entry which is preliminary data.</text>
</comment>
<feature type="transmembrane region" description="Helical" evidence="1">
    <location>
        <begin position="107"/>
        <end position="128"/>
    </location>
</feature>
<dbReference type="EMBL" id="AGXG01000028">
    <property type="protein sequence ID" value="EIY35021.1"/>
    <property type="molecule type" value="Genomic_DNA"/>
</dbReference>
<dbReference type="InterPro" id="IPR029468">
    <property type="entry name" value="O-ag_pol_Wzy"/>
</dbReference>
<dbReference type="RefSeq" id="WP_007216237.1">
    <property type="nucleotide sequence ID" value="NZ_JH724085.1"/>
</dbReference>
<dbReference type="AlphaFoldDB" id="I9QYL7"/>
<feature type="transmembrane region" description="Helical" evidence="1">
    <location>
        <begin position="439"/>
        <end position="460"/>
    </location>
</feature>
<dbReference type="Pfam" id="PF14296">
    <property type="entry name" value="O-ag_pol_Wzy"/>
    <property type="match status" value="1"/>
</dbReference>
<evidence type="ECO:0008006" key="4">
    <source>
        <dbReference type="Google" id="ProtNLM"/>
    </source>
</evidence>